<gene>
    <name evidence="3" type="ORF">D0Y50_12700</name>
</gene>
<sequence length="253" mass="29379">MRKPQEYALASLYEVQKRFTQAVRNPDQSPISDAEARRRINIYQTLFFNNINQFLVNGFPVLHRVLRPQQWTTLARGFFISHSAQSPYFAHIPKEFVDYLAQRPDVLDGYPAWVAELAHYEWLELDISIRHGDISEQLWQAAGLPAYFAVSPLSELVSYRYEVHRISPNFIPANETALVYYYVVYRDAMDKVSFLQVNELTAFLIQNVGKRESFKALFQRIQAALPHRGANEIEHSLKQTLSELLQAQIFIQA</sequence>
<keyword evidence="4" id="KW-1185">Reference proteome</keyword>
<dbReference type="Pfam" id="PF09836">
    <property type="entry name" value="DUF2063"/>
    <property type="match status" value="1"/>
</dbReference>
<evidence type="ECO:0000259" key="1">
    <source>
        <dbReference type="Pfam" id="PF09836"/>
    </source>
</evidence>
<reference evidence="3 4" key="1">
    <citation type="submission" date="2018-08" db="EMBL/GenBank/DDBJ databases">
        <title>Salinimonas sediminis sp. nov., a piezophilic bacterium isolated from a deep-sea sediment sample from the New Britain Trench.</title>
        <authorList>
            <person name="Cao J."/>
        </authorList>
    </citation>
    <scope>NUCLEOTIDE SEQUENCE [LARGE SCALE GENOMIC DNA]</scope>
    <source>
        <strain evidence="3 4">N102</strain>
    </source>
</reference>
<name>A0A346NNM7_9ALTE</name>
<dbReference type="KEGG" id="salm:D0Y50_12700"/>
<dbReference type="EMBL" id="CP031769">
    <property type="protein sequence ID" value="AXR07134.1"/>
    <property type="molecule type" value="Genomic_DNA"/>
</dbReference>
<dbReference type="OrthoDB" id="4146344at2"/>
<feature type="domain" description="Putative DNA-binding" evidence="1">
    <location>
        <begin position="14"/>
        <end position="100"/>
    </location>
</feature>
<dbReference type="Proteomes" id="UP000262073">
    <property type="component" value="Chromosome"/>
</dbReference>
<dbReference type="InterPro" id="IPR054098">
    <property type="entry name" value="NGO1945-like_C"/>
</dbReference>
<organism evidence="3 4">
    <name type="scientific">Salinimonas sediminis</name>
    <dbReference type="NCBI Taxonomy" id="2303538"/>
    <lineage>
        <taxon>Bacteria</taxon>
        <taxon>Pseudomonadati</taxon>
        <taxon>Pseudomonadota</taxon>
        <taxon>Gammaproteobacteria</taxon>
        <taxon>Alteromonadales</taxon>
        <taxon>Alteromonadaceae</taxon>
        <taxon>Alteromonas/Salinimonas group</taxon>
        <taxon>Salinimonas</taxon>
    </lineage>
</organism>
<accession>A0A346NNM7</accession>
<protein>
    <submittedName>
        <fullName evidence="3">DUF2063 domain-containing protein</fullName>
    </submittedName>
</protein>
<dbReference type="RefSeq" id="WP_108569039.1">
    <property type="nucleotide sequence ID" value="NZ_CP031769.1"/>
</dbReference>
<dbReference type="Gene3D" id="1.10.150.690">
    <property type="entry name" value="DUF2063"/>
    <property type="match status" value="1"/>
</dbReference>
<dbReference type="Pfam" id="PF22106">
    <property type="entry name" value="NGO1945_C"/>
    <property type="match status" value="1"/>
</dbReference>
<evidence type="ECO:0000313" key="4">
    <source>
        <dbReference type="Proteomes" id="UP000262073"/>
    </source>
</evidence>
<dbReference type="InterPro" id="IPR018640">
    <property type="entry name" value="DUF2063"/>
</dbReference>
<evidence type="ECO:0000313" key="3">
    <source>
        <dbReference type="EMBL" id="AXR07134.1"/>
    </source>
</evidence>
<dbReference type="Gene3D" id="3.90.930.50">
    <property type="match status" value="1"/>
</dbReference>
<dbReference type="AlphaFoldDB" id="A0A346NNM7"/>
<feature type="domain" description="NGO1945-like C-terminal" evidence="2">
    <location>
        <begin position="151"/>
        <end position="245"/>
    </location>
</feature>
<proteinExistence type="predicted"/>
<evidence type="ECO:0000259" key="2">
    <source>
        <dbReference type="Pfam" id="PF22106"/>
    </source>
</evidence>
<dbReference type="InterPro" id="IPR044922">
    <property type="entry name" value="DUF2063_N_sf"/>
</dbReference>